<keyword evidence="1" id="KW-0862">Zinc</keyword>
<dbReference type="Pfam" id="PF05773">
    <property type="entry name" value="RWD"/>
    <property type="match status" value="1"/>
</dbReference>
<dbReference type="InterPro" id="IPR006575">
    <property type="entry name" value="RWD_dom"/>
</dbReference>
<dbReference type="InterPro" id="IPR039133">
    <property type="entry name" value="RNF25"/>
</dbReference>
<evidence type="ECO:0000313" key="5">
    <source>
        <dbReference type="EnsemblPlants" id="Ma02_p12310.1"/>
    </source>
</evidence>
<evidence type="ECO:0000259" key="3">
    <source>
        <dbReference type="PROSITE" id="PS50089"/>
    </source>
</evidence>
<evidence type="ECO:0008006" key="7">
    <source>
        <dbReference type="Google" id="ProtNLM"/>
    </source>
</evidence>
<keyword evidence="1" id="KW-0479">Metal-binding</keyword>
<feature type="compositionally biased region" description="Polar residues" evidence="2">
    <location>
        <begin position="314"/>
        <end position="327"/>
    </location>
</feature>
<evidence type="ECO:0000256" key="2">
    <source>
        <dbReference type="SAM" id="MobiDB-lite"/>
    </source>
</evidence>
<feature type="region of interest" description="Disordered" evidence="2">
    <location>
        <begin position="276"/>
        <end position="366"/>
    </location>
</feature>
<dbReference type="GO" id="GO:0006511">
    <property type="term" value="P:ubiquitin-dependent protein catabolic process"/>
    <property type="evidence" value="ECO:0000318"/>
    <property type="project" value="GO_Central"/>
</dbReference>
<feature type="compositionally biased region" description="Polar residues" evidence="2">
    <location>
        <begin position="344"/>
        <end position="354"/>
    </location>
</feature>
<dbReference type="GO" id="GO:0061630">
    <property type="term" value="F:ubiquitin protein ligase activity"/>
    <property type="evidence" value="ECO:0000318"/>
    <property type="project" value="GO_Central"/>
</dbReference>
<evidence type="ECO:0000256" key="1">
    <source>
        <dbReference type="PROSITE-ProRule" id="PRU00175"/>
    </source>
</evidence>
<dbReference type="GO" id="GO:0005634">
    <property type="term" value="C:nucleus"/>
    <property type="evidence" value="ECO:0000318"/>
    <property type="project" value="GO_Central"/>
</dbReference>
<dbReference type="Gene3D" id="3.10.110.10">
    <property type="entry name" value="Ubiquitin Conjugating Enzyme"/>
    <property type="match status" value="1"/>
</dbReference>
<feature type="compositionally biased region" description="Polar residues" evidence="2">
    <location>
        <begin position="278"/>
        <end position="300"/>
    </location>
</feature>
<evidence type="ECO:0000259" key="4">
    <source>
        <dbReference type="PROSITE" id="PS50908"/>
    </source>
</evidence>
<feature type="compositionally biased region" description="Basic and acidic residues" evidence="2">
    <location>
        <begin position="357"/>
        <end position="366"/>
    </location>
</feature>
<dbReference type="InParanoid" id="A0A804I1Z5"/>
<dbReference type="CDD" id="cd23818">
    <property type="entry name" value="RWD_RNF25"/>
    <property type="match status" value="1"/>
</dbReference>
<dbReference type="SMART" id="SM00591">
    <property type="entry name" value="RWD"/>
    <property type="match status" value="1"/>
</dbReference>
<dbReference type="OMA" id="YQHHNRR"/>
<feature type="domain" description="RING-type" evidence="3">
    <location>
        <begin position="122"/>
        <end position="195"/>
    </location>
</feature>
<dbReference type="PROSITE" id="PS50908">
    <property type="entry name" value="RWD"/>
    <property type="match status" value="1"/>
</dbReference>
<dbReference type="PANTHER" id="PTHR13198">
    <property type="entry name" value="RING FINGER PROTEIN 25"/>
    <property type="match status" value="1"/>
</dbReference>
<sequence>MAAEEDVRLEVEAVQAVYGADCIVIRDFPPHVSVHIRPRTAEDSSQQFVEVILGIKASKQYPSTPPRVYIVEAKGLDESRQTYLITIIQSKALELSSCLMLVALCEEAVEVLSNMNHPEGNCPLCLYPLVAKDKTGSSLPFMKLMSCYHCFHSECIIRFWKWVQEERESKATETATATNLESTRDQQKGNCPVCRKVFDEKDIEHAHEYLEPDTSCMGLSGIDEGEDDELLLSKSEKNRRQHFEALLKLQQDNNGLIEPRKDLAILPGMFLPEPINPPTVSSATSSESVIPPTTSAGTSENDADQAVSRHASEETNASNSTNKATMSNNRKNNMRRKGRAHTPRVQQHGQSTRKQWIRKEPNTSHQ</sequence>
<dbReference type="EnsemblPlants" id="Ma02_t12310.1">
    <property type="protein sequence ID" value="Ma02_p12310.1"/>
    <property type="gene ID" value="Ma02_g12310"/>
</dbReference>
<dbReference type="SMART" id="SM00184">
    <property type="entry name" value="RING"/>
    <property type="match status" value="1"/>
</dbReference>
<dbReference type="FunFam" id="3.30.40.10:FF:000914">
    <property type="entry name" value="RWD domain-containing protein"/>
    <property type="match status" value="1"/>
</dbReference>
<dbReference type="SUPFAM" id="SSF57850">
    <property type="entry name" value="RING/U-box"/>
    <property type="match status" value="1"/>
</dbReference>
<dbReference type="InterPro" id="IPR013083">
    <property type="entry name" value="Znf_RING/FYVE/PHD"/>
</dbReference>
<feature type="compositionally biased region" description="Basic residues" evidence="2">
    <location>
        <begin position="332"/>
        <end position="342"/>
    </location>
</feature>
<dbReference type="GO" id="GO:0008270">
    <property type="term" value="F:zinc ion binding"/>
    <property type="evidence" value="ECO:0007669"/>
    <property type="project" value="UniProtKB-KW"/>
</dbReference>
<dbReference type="InterPro" id="IPR001841">
    <property type="entry name" value="Znf_RING"/>
</dbReference>
<name>A0A804I1Z5_MUSAM</name>
<accession>A0A804I1Z5</accession>
<feature type="domain" description="RWD" evidence="4">
    <location>
        <begin position="9"/>
        <end position="115"/>
    </location>
</feature>
<dbReference type="AlphaFoldDB" id="A0A804I1Z5"/>
<evidence type="ECO:0000313" key="6">
    <source>
        <dbReference type="Proteomes" id="UP000012960"/>
    </source>
</evidence>
<dbReference type="Gramene" id="Ma02_t12310.1">
    <property type="protein sequence ID" value="Ma02_p12310.1"/>
    <property type="gene ID" value="Ma02_g12310"/>
</dbReference>
<dbReference type="GO" id="GO:0072344">
    <property type="term" value="P:rescue of stalled ribosome"/>
    <property type="evidence" value="ECO:0000318"/>
    <property type="project" value="GO_Central"/>
</dbReference>
<reference evidence="5" key="1">
    <citation type="submission" date="2021-05" db="UniProtKB">
        <authorList>
            <consortium name="EnsemblPlants"/>
        </authorList>
    </citation>
    <scope>IDENTIFICATION</scope>
    <source>
        <strain evidence="5">subsp. malaccensis</strain>
    </source>
</reference>
<dbReference type="InterPro" id="IPR016135">
    <property type="entry name" value="UBQ-conjugating_enzyme/RWD"/>
</dbReference>
<dbReference type="SUPFAM" id="SSF54495">
    <property type="entry name" value="UBC-like"/>
    <property type="match status" value="1"/>
</dbReference>
<proteinExistence type="predicted"/>
<keyword evidence="1" id="KW-0863">Zinc-finger</keyword>
<dbReference type="Proteomes" id="UP000012960">
    <property type="component" value="Unplaced"/>
</dbReference>
<keyword evidence="6" id="KW-1185">Reference proteome</keyword>
<dbReference type="Gene3D" id="3.30.40.10">
    <property type="entry name" value="Zinc/RING finger domain, C3HC4 (zinc finger)"/>
    <property type="match status" value="1"/>
</dbReference>
<dbReference type="PROSITE" id="PS50089">
    <property type="entry name" value="ZF_RING_2"/>
    <property type="match status" value="1"/>
</dbReference>
<organism evidence="5 6">
    <name type="scientific">Musa acuminata subsp. malaccensis</name>
    <name type="common">Wild banana</name>
    <name type="synonym">Musa malaccensis</name>
    <dbReference type="NCBI Taxonomy" id="214687"/>
    <lineage>
        <taxon>Eukaryota</taxon>
        <taxon>Viridiplantae</taxon>
        <taxon>Streptophyta</taxon>
        <taxon>Embryophyta</taxon>
        <taxon>Tracheophyta</taxon>
        <taxon>Spermatophyta</taxon>
        <taxon>Magnoliopsida</taxon>
        <taxon>Liliopsida</taxon>
        <taxon>Zingiberales</taxon>
        <taxon>Musaceae</taxon>
        <taxon>Musa</taxon>
    </lineage>
</organism>
<protein>
    <recommendedName>
        <fullName evidence="7">E3 ubiquitin-protein ligase RNF25</fullName>
    </recommendedName>
</protein>
<dbReference type="PANTHER" id="PTHR13198:SF4">
    <property type="entry name" value="E3 UBIQUITIN-PROTEIN LIGASE RNF25"/>
    <property type="match status" value="1"/>
</dbReference>